<dbReference type="PANTHER" id="PTHR23403">
    <property type="entry name" value="TREHALASE"/>
    <property type="match status" value="1"/>
</dbReference>
<dbReference type="InterPro" id="IPR008928">
    <property type="entry name" value="6-hairpin_glycosidase_sf"/>
</dbReference>
<dbReference type="InterPro" id="IPR048450">
    <property type="entry name" value="YgjK_N"/>
</dbReference>
<dbReference type="Gene3D" id="1.50.10.10">
    <property type="match status" value="1"/>
</dbReference>
<dbReference type="InterPro" id="IPR054491">
    <property type="entry name" value="MGH1-like_GH"/>
</dbReference>
<name>A0A084U3F4_MALIO</name>
<dbReference type="Proteomes" id="UP000028523">
    <property type="component" value="Unassembled WGS sequence"/>
</dbReference>
<evidence type="ECO:0000259" key="2">
    <source>
        <dbReference type="Pfam" id="PF22422"/>
    </source>
</evidence>
<dbReference type="Pfam" id="PF22422">
    <property type="entry name" value="MGH1-like_GH"/>
    <property type="match status" value="1"/>
</dbReference>
<dbReference type="PANTHER" id="PTHR23403:SF1">
    <property type="entry name" value="TREHALASE"/>
    <property type="match status" value="1"/>
</dbReference>
<keyword evidence="4" id="KW-1185">Reference proteome</keyword>
<dbReference type="EMBL" id="AWQU01000081">
    <property type="protein sequence ID" value="KFB07490.1"/>
    <property type="molecule type" value="Genomic_DNA"/>
</dbReference>
<sequence>MQDKFYFESNINRFSTADSEINYQQVPFDIEYNYKLTNKSNPFSDCGAWFGYYISNKRNLSFTGPMVISQEIPINIAHSLSNIYFVINNKVIKTFTDYRVEEKNGYLQIYASIKNKKYKIDITKKIYFINHEDALIELDLKSNSKEKLEIKVCNKIELYKKVKYKSSNGLNDENDWVSYYDSYKIENKKLVIKFDPLINKQEKETFEINHSNKIILLNESEKDNIKTIDYSFEQLNLEHKTNTKINWFHSFYFNRKKFKINFDDNEITSNFLLLNKRWQDYKKPFKNLDEKSKLIAYKSIYTLIGNWLAPNGKFKHDTVVPSITYTDFIGAYAWDVFKISYGLSYFNTELAKACINSMFDYQIKKNDLLRPWDYGMIPDCIFYNYSSDRGGCGFNWNERNTKPPLASWSVLKVFEKDKDIEWLKKIYPKLIDFQQWWMHNRKSQSQPFFLSYGATLDKRNSVNDKKTIIEAISWESGMDNAPRFDWDRMTTFTNYKEKLPIAYVCDQNSICLNSFYYLELISLLKIEKYLNLNDSTKKANLSLQLKNNINQYMWSNEENFYYDIKFDKLLPLTEYGKSVEQFLPLYIKITPNNNASKIIKSLNKTNFLTPFPFPTVSFDNQRFDPVDYWRGPVWISFLYFALKGIYNYDKTKALKIKNSIINTLSSKEHLNKPLRENYHPINKKGLSTTNFSWTSSLLISLIKEIK</sequence>
<protein>
    <submittedName>
        <fullName evidence="3">Alpha-glucosidase</fullName>
    </submittedName>
</protein>
<dbReference type="Gene3D" id="2.70.98.50">
    <property type="entry name" value="putative glycoside hydrolase family protein from bacillus halodurans"/>
    <property type="match status" value="1"/>
</dbReference>
<dbReference type="AlphaFoldDB" id="A0A084U3F4"/>
<reference evidence="3 4" key="1">
    <citation type="journal article" date="2014" name="PLoS ONE">
        <title>Reduction of Hydrogen Peroxide Accumulation and Toxicity by a Catalase from Mycoplasma iowae.</title>
        <authorList>
            <person name="Pritchard R.E."/>
            <person name="Prassinos A.J."/>
            <person name="Osborne J.D."/>
            <person name="Raviv Z."/>
            <person name="Balish M.F."/>
        </authorList>
    </citation>
    <scope>NUCLEOTIDE SEQUENCE [LARGE SCALE GENOMIC DNA]</scope>
    <source>
        <strain evidence="3 4">DK-CPA</strain>
    </source>
</reference>
<comment type="caution">
    <text evidence="3">The sequence shown here is derived from an EMBL/GenBank/DDBJ whole genome shotgun (WGS) entry which is preliminary data.</text>
</comment>
<dbReference type="InterPro" id="IPR001661">
    <property type="entry name" value="Glyco_hydro_37"/>
</dbReference>
<dbReference type="InterPro" id="IPR012341">
    <property type="entry name" value="6hp_glycosidase-like_sf"/>
</dbReference>
<evidence type="ECO:0000313" key="4">
    <source>
        <dbReference type="Proteomes" id="UP000028523"/>
    </source>
</evidence>
<accession>A0A084U3F4</accession>
<dbReference type="GO" id="GO:0004555">
    <property type="term" value="F:alpha,alpha-trehalase activity"/>
    <property type="evidence" value="ECO:0007669"/>
    <property type="project" value="InterPro"/>
</dbReference>
<evidence type="ECO:0000259" key="1">
    <source>
        <dbReference type="Pfam" id="PF21152"/>
    </source>
</evidence>
<proteinExistence type="predicted"/>
<dbReference type="SUPFAM" id="SSF48208">
    <property type="entry name" value="Six-hairpin glycosidases"/>
    <property type="match status" value="1"/>
</dbReference>
<gene>
    <name evidence="3" type="ORF">P271_329</name>
</gene>
<feature type="domain" description="Mannosylglycerate hydrolase MGH1-like glycoside hydrolase" evidence="2">
    <location>
        <begin position="332"/>
        <end position="694"/>
    </location>
</feature>
<feature type="domain" description="Glucosidase YgjK N-terminal" evidence="1">
    <location>
        <begin position="30"/>
        <end position="169"/>
    </location>
</feature>
<dbReference type="Pfam" id="PF21152">
    <property type="entry name" value="YgjK_N"/>
    <property type="match status" value="1"/>
</dbReference>
<dbReference type="RefSeq" id="WP_036452094.1">
    <property type="nucleotide sequence ID" value="NZ_AWQU01000081.1"/>
</dbReference>
<organism evidence="3 4">
    <name type="scientific">Malacoplasma iowae DK-CPA</name>
    <dbReference type="NCBI Taxonomy" id="1394179"/>
    <lineage>
        <taxon>Bacteria</taxon>
        <taxon>Bacillati</taxon>
        <taxon>Mycoplasmatota</taxon>
        <taxon>Mycoplasmoidales</taxon>
        <taxon>Mycoplasmoidaceae</taxon>
        <taxon>Malacoplasma</taxon>
    </lineage>
</organism>
<dbReference type="GO" id="GO:0005993">
    <property type="term" value="P:trehalose catabolic process"/>
    <property type="evidence" value="ECO:0007669"/>
    <property type="project" value="TreeGrafter"/>
</dbReference>
<evidence type="ECO:0000313" key="3">
    <source>
        <dbReference type="EMBL" id="KFB07490.1"/>
    </source>
</evidence>